<protein>
    <submittedName>
        <fullName evidence="2">Uncharacterized protein</fullName>
    </submittedName>
</protein>
<dbReference type="RefSeq" id="WP_122060112.1">
    <property type="nucleotide sequence ID" value="NZ_RFAQ01000109.1"/>
</dbReference>
<name>A0A3M0S3F8_9CLOT</name>
<accession>A0A3M0S3F8</accession>
<feature type="region of interest" description="Disordered" evidence="1">
    <location>
        <begin position="1"/>
        <end position="59"/>
    </location>
</feature>
<gene>
    <name evidence="2" type="ORF">D9O40_18395</name>
</gene>
<organism evidence="2 3">
    <name type="scientific">Clostridium autoethanogenum</name>
    <dbReference type="NCBI Taxonomy" id="84023"/>
    <lineage>
        <taxon>Bacteria</taxon>
        <taxon>Bacillati</taxon>
        <taxon>Bacillota</taxon>
        <taxon>Clostridia</taxon>
        <taxon>Eubacteriales</taxon>
        <taxon>Clostridiaceae</taxon>
        <taxon>Clostridium</taxon>
    </lineage>
</organism>
<evidence type="ECO:0000313" key="2">
    <source>
        <dbReference type="EMBL" id="RMC93046.1"/>
    </source>
</evidence>
<feature type="compositionally biased region" description="Basic and acidic residues" evidence="1">
    <location>
        <begin position="7"/>
        <end position="59"/>
    </location>
</feature>
<comment type="caution">
    <text evidence="2">The sequence shown here is derived from an EMBL/GenBank/DDBJ whole genome shotgun (WGS) entry which is preliminary data.</text>
</comment>
<sequence>MYSVQDELQKQLEGLKRQQEKNKIDVENEKGLENQETEEKQDSKGESLSDIEKESLNVY</sequence>
<dbReference type="Proteomes" id="UP000277999">
    <property type="component" value="Unassembled WGS sequence"/>
</dbReference>
<proteinExistence type="predicted"/>
<evidence type="ECO:0000256" key="1">
    <source>
        <dbReference type="SAM" id="MobiDB-lite"/>
    </source>
</evidence>
<dbReference type="AlphaFoldDB" id="A0A3M0S3F8"/>
<evidence type="ECO:0000313" key="3">
    <source>
        <dbReference type="Proteomes" id="UP000277999"/>
    </source>
</evidence>
<reference evidence="2 3" key="1">
    <citation type="submission" date="2018-10" db="EMBL/GenBank/DDBJ databases">
        <title>Genome-centric metagenomics revealed C2 chemical producing, CO utilizing Clostridium with novel acetogenic gene cluster.</title>
        <authorList>
            <person name="Kang H."/>
            <person name="Park B."/>
            <person name="Choi I.G."/>
            <person name="Chang I.S."/>
        </authorList>
    </citation>
    <scope>NUCLEOTIDE SEQUENCE [LARGE SCALE GENOMIC DNA]</scope>
    <source>
        <strain evidence="2 3">H21-9</strain>
    </source>
</reference>
<dbReference type="EMBL" id="RFAQ01000109">
    <property type="protein sequence ID" value="RMC93046.1"/>
    <property type="molecule type" value="Genomic_DNA"/>
</dbReference>